<dbReference type="Pfam" id="PF13692">
    <property type="entry name" value="Glyco_trans_1_4"/>
    <property type="match status" value="1"/>
</dbReference>
<accession>A0A9W6H865</accession>
<dbReference type="AlphaFoldDB" id="A0A9W6H865"/>
<sequence>MERDDEGEAMAGLIVQQSFPEPRPTTNPYLVMLRDSIKELPGVELRTFSWRNALTRRFDVFHVHWPEILVSGHSPLKKLVRQALTLLLVGKLAVTRTPIVRTVHNLDLPDGISRRERWLLRVIDRRTTLRIRLNPLTPLPEGAPFETIVHGHYRGWYQPFERSPRVPERLAYVGLIRRYKGVDALLAAFRSVGSADATLTVGGKPSSDDLVAQLRALAADDPRIALHFAFLSDAELVSAVTAAELVVLPYREMHNSGGALSALSLDRPVLVPDNDVNRMLAAEVGERWVSRYDGDLTGAHLEAALAAAKDIPEGERPDLSRREWDDAGRAHVAAYRRAIALLRRR</sequence>
<protein>
    <submittedName>
        <fullName evidence="1">GDP-mannose:glycolipid 4-beta-D-mannosyltransferase</fullName>
    </submittedName>
</protein>
<reference evidence="1" key="2">
    <citation type="submission" date="2023-01" db="EMBL/GenBank/DDBJ databases">
        <authorList>
            <person name="Sun Q."/>
            <person name="Evtushenko L."/>
        </authorList>
    </citation>
    <scope>NUCLEOTIDE SEQUENCE</scope>
    <source>
        <strain evidence="1">VKM Ac-1401</strain>
    </source>
</reference>
<dbReference type="EMBL" id="BSEN01000003">
    <property type="protein sequence ID" value="GLJ75400.1"/>
    <property type="molecule type" value="Genomic_DNA"/>
</dbReference>
<dbReference type="Proteomes" id="UP001142372">
    <property type="component" value="Unassembled WGS sequence"/>
</dbReference>
<dbReference type="RefSeq" id="WP_271176081.1">
    <property type="nucleotide sequence ID" value="NZ_BAAAJO010000001.1"/>
</dbReference>
<proteinExistence type="predicted"/>
<reference evidence="1" key="1">
    <citation type="journal article" date="2014" name="Int. J. Syst. Evol. Microbiol.">
        <title>Complete genome sequence of Corynebacterium casei LMG S-19264T (=DSM 44701T), isolated from a smear-ripened cheese.</title>
        <authorList>
            <consortium name="US DOE Joint Genome Institute (JGI-PGF)"/>
            <person name="Walter F."/>
            <person name="Albersmeier A."/>
            <person name="Kalinowski J."/>
            <person name="Ruckert C."/>
        </authorList>
    </citation>
    <scope>NUCLEOTIDE SEQUENCE</scope>
    <source>
        <strain evidence="1">VKM Ac-1401</strain>
    </source>
</reference>
<comment type="caution">
    <text evidence="1">The sequence shown here is derived from an EMBL/GenBank/DDBJ whole genome shotgun (WGS) entry which is preliminary data.</text>
</comment>
<dbReference type="SUPFAM" id="SSF53756">
    <property type="entry name" value="UDP-Glycosyltransferase/glycogen phosphorylase"/>
    <property type="match status" value="1"/>
</dbReference>
<evidence type="ECO:0000313" key="2">
    <source>
        <dbReference type="Proteomes" id="UP001142372"/>
    </source>
</evidence>
<keyword evidence="2" id="KW-1185">Reference proteome</keyword>
<gene>
    <name evidence="1" type="primary">gumI</name>
    <name evidence="1" type="ORF">GCM10017584_09740</name>
</gene>
<dbReference type="Gene3D" id="3.40.50.2000">
    <property type="entry name" value="Glycogen Phosphorylase B"/>
    <property type="match status" value="1"/>
</dbReference>
<evidence type="ECO:0000313" key="1">
    <source>
        <dbReference type="EMBL" id="GLJ75400.1"/>
    </source>
</evidence>
<organism evidence="1 2">
    <name type="scientific">Leifsonia poae</name>
    <dbReference type="NCBI Taxonomy" id="110933"/>
    <lineage>
        <taxon>Bacteria</taxon>
        <taxon>Bacillati</taxon>
        <taxon>Actinomycetota</taxon>
        <taxon>Actinomycetes</taxon>
        <taxon>Micrococcales</taxon>
        <taxon>Microbacteriaceae</taxon>
        <taxon>Leifsonia</taxon>
    </lineage>
</organism>
<name>A0A9W6H865_9MICO</name>